<gene>
    <name evidence="2" type="ORF">MNEG_9303</name>
</gene>
<sequence>MRHGCSATSSRSAAPSSGGSTAQAARRGARTLCRVWTRPTPDRNEDWVKPSYIPQPQQQPGFAPREEPRPLYSPAPEFRPAEAPDKQTEMPEGPKMPERRPDPIPAGNPKEKPSEGGGDQKREAPPAPSPDKK</sequence>
<keyword evidence="3" id="KW-1185">Reference proteome</keyword>
<dbReference type="GeneID" id="25742178"/>
<dbReference type="KEGG" id="mng:MNEG_9303"/>
<organism evidence="2 3">
    <name type="scientific">Monoraphidium neglectum</name>
    <dbReference type="NCBI Taxonomy" id="145388"/>
    <lineage>
        <taxon>Eukaryota</taxon>
        <taxon>Viridiplantae</taxon>
        <taxon>Chlorophyta</taxon>
        <taxon>core chlorophytes</taxon>
        <taxon>Chlorophyceae</taxon>
        <taxon>CS clade</taxon>
        <taxon>Sphaeropleales</taxon>
        <taxon>Selenastraceae</taxon>
        <taxon>Monoraphidium</taxon>
    </lineage>
</organism>
<protein>
    <submittedName>
        <fullName evidence="2">Uncharacterized protein</fullName>
    </submittedName>
</protein>
<dbReference type="OrthoDB" id="533715at2759"/>
<reference evidence="2 3" key="1">
    <citation type="journal article" date="2013" name="BMC Genomics">
        <title>Reconstruction of the lipid metabolism for the microalga Monoraphidium neglectum from its genome sequence reveals characteristics suitable for biofuel production.</title>
        <authorList>
            <person name="Bogen C."/>
            <person name="Al-Dilaimi A."/>
            <person name="Albersmeier A."/>
            <person name="Wichmann J."/>
            <person name="Grundmann M."/>
            <person name="Rupp O."/>
            <person name="Lauersen K.J."/>
            <person name="Blifernez-Klassen O."/>
            <person name="Kalinowski J."/>
            <person name="Goesmann A."/>
            <person name="Mussgnug J.H."/>
            <person name="Kruse O."/>
        </authorList>
    </citation>
    <scope>NUCLEOTIDE SEQUENCE [LARGE SCALE GENOMIC DNA]</scope>
    <source>
        <strain evidence="2 3">SAG 48.87</strain>
    </source>
</reference>
<proteinExistence type="predicted"/>
<feature type="compositionally biased region" description="Low complexity" evidence="1">
    <location>
        <begin position="1"/>
        <end position="25"/>
    </location>
</feature>
<name>A0A0D2M5D1_9CHLO</name>
<feature type="region of interest" description="Disordered" evidence="1">
    <location>
        <begin position="1"/>
        <end position="133"/>
    </location>
</feature>
<dbReference type="RefSeq" id="XP_013897679.1">
    <property type="nucleotide sequence ID" value="XM_014042225.1"/>
</dbReference>
<dbReference type="Proteomes" id="UP000054498">
    <property type="component" value="Unassembled WGS sequence"/>
</dbReference>
<evidence type="ECO:0000313" key="2">
    <source>
        <dbReference type="EMBL" id="KIY98659.1"/>
    </source>
</evidence>
<dbReference type="EMBL" id="KK102107">
    <property type="protein sequence ID" value="KIY98659.1"/>
    <property type="molecule type" value="Genomic_DNA"/>
</dbReference>
<evidence type="ECO:0000313" key="3">
    <source>
        <dbReference type="Proteomes" id="UP000054498"/>
    </source>
</evidence>
<feature type="compositionally biased region" description="Basic and acidic residues" evidence="1">
    <location>
        <begin position="109"/>
        <end position="133"/>
    </location>
</feature>
<feature type="compositionally biased region" description="Basic and acidic residues" evidence="1">
    <location>
        <begin position="79"/>
        <end position="89"/>
    </location>
</feature>
<dbReference type="AlphaFoldDB" id="A0A0D2M5D1"/>
<accession>A0A0D2M5D1</accession>
<evidence type="ECO:0000256" key="1">
    <source>
        <dbReference type="SAM" id="MobiDB-lite"/>
    </source>
</evidence>